<keyword evidence="1" id="KW-0812">Transmembrane</keyword>
<comment type="caution">
    <text evidence="2">The sequence shown here is derived from an EMBL/GenBank/DDBJ whole genome shotgun (WGS) entry which is preliminary data.</text>
</comment>
<evidence type="ECO:0000256" key="1">
    <source>
        <dbReference type="SAM" id="Phobius"/>
    </source>
</evidence>
<evidence type="ECO:0008006" key="4">
    <source>
        <dbReference type="Google" id="ProtNLM"/>
    </source>
</evidence>
<evidence type="ECO:0000313" key="2">
    <source>
        <dbReference type="EMBL" id="NYI71943.1"/>
    </source>
</evidence>
<proteinExistence type="predicted"/>
<protein>
    <recommendedName>
        <fullName evidence="4">DUF2975 domain-containing protein</fullName>
    </recommendedName>
</protein>
<organism evidence="2 3">
    <name type="scientific">Naumannella cuiyingiana</name>
    <dbReference type="NCBI Taxonomy" id="1347891"/>
    <lineage>
        <taxon>Bacteria</taxon>
        <taxon>Bacillati</taxon>
        <taxon>Actinomycetota</taxon>
        <taxon>Actinomycetes</taxon>
        <taxon>Propionibacteriales</taxon>
        <taxon>Propionibacteriaceae</taxon>
        <taxon>Naumannella</taxon>
    </lineage>
</organism>
<dbReference type="Pfam" id="PF11188">
    <property type="entry name" value="DUF2975"/>
    <property type="match status" value="1"/>
</dbReference>
<dbReference type="InterPro" id="IPR021354">
    <property type="entry name" value="DUF2975"/>
</dbReference>
<feature type="transmembrane region" description="Helical" evidence="1">
    <location>
        <begin position="138"/>
        <end position="160"/>
    </location>
</feature>
<name>A0A7Z0ILU3_9ACTN</name>
<dbReference type="EMBL" id="JACBZS010000001">
    <property type="protein sequence ID" value="NYI71943.1"/>
    <property type="molecule type" value="Genomic_DNA"/>
</dbReference>
<reference evidence="2 3" key="1">
    <citation type="submission" date="2020-07" db="EMBL/GenBank/DDBJ databases">
        <title>Sequencing the genomes of 1000 actinobacteria strains.</title>
        <authorList>
            <person name="Klenk H.-P."/>
        </authorList>
    </citation>
    <scope>NUCLEOTIDE SEQUENCE [LARGE SCALE GENOMIC DNA]</scope>
    <source>
        <strain evidence="2 3">DSM 103164</strain>
    </source>
</reference>
<feature type="transmembrane region" description="Helical" evidence="1">
    <location>
        <begin position="20"/>
        <end position="41"/>
    </location>
</feature>
<feature type="transmembrane region" description="Helical" evidence="1">
    <location>
        <begin position="166"/>
        <end position="188"/>
    </location>
</feature>
<accession>A0A7Z0ILU3</accession>
<gene>
    <name evidence="2" type="ORF">GGQ54_002503</name>
</gene>
<dbReference type="RefSeq" id="WP_179445704.1">
    <property type="nucleotide sequence ID" value="NZ_JACBZS010000001.1"/>
</dbReference>
<dbReference type="AlphaFoldDB" id="A0A7Z0ILU3"/>
<evidence type="ECO:0000313" key="3">
    <source>
        <dbReference type="Proteomes" id="UP000527616"/>
    </source>
</evidence>
<dbReference type="Proteomes" id="UP000527616">
    <property type="component" value="Unassembled WGS sequence"/>
</dbReference>
<feature type="transmembrane region" description="Helical" evidence="1">
    <location>
        <begin position="87"/>
        <end position="105"/>
    </location>
</feature>
<keyword evidence="3" id="KW-1185">Reference proteome</keyword>
<keyword evidence="1" id="KW-0472">Membrane</keyword>
<keyword evidence="1" id="KW-1133">Transmembrane helix</keyword>
<sequence length="205" mass="21654">MSAREVKPLGARRLRAVRGLVATFAIVVPALMIAAPLVAWASGQPLRWVGSTQEQLGPVWGGSGATPAAVANYADRVIWSAPGASPGWWLLSLVPPVAGAALIAVGGRALWRLLGDVGAGEPFTGPALRRVELLSRCVFAYGLLVPLLELAVALFLTWGHQVETSFYYAIPPGYAVPVVVGLVLLVLVEVYRRGLALREDAEGLI</sequence>